<evidence type="ECO:0000259" key="1">
    <source>
        <dbReference type="Pfam" id="PF01968"/>
    </source>
</evidence>
<reference evidence="4" key="1">
    <citation type="submission" date="2020-05" db="EMBL/GenBank/DDBJ databases">
        <authorList>
            <person name="Chiriac C."/>
            <person name="Salcher M."/>
            <person name="Ghai R."/>
            <person name="Kavagutti S V."/>
        </authorList>
    </citation>
    <scope>NUCLEOTIDE SEQUENCE</scope>
</reference>
<organism evidence="4">
    <name type="scientific">freshwater metagenome</name>
    <dbReference type="NCBI Taxonomy" id="449393"/>
    <lineage>
        <taxon>unclassified sequences</taxon>
        <taxon>metagenomes</taxon>
        <taxon>ecological metagenomes</taxon>
    </lineage>
</organism>
<dbReference type="PANTHER" id="PTHR11365">
    <property type="entry name" value="5-OXOPROLINASE RELATED"/>
    <property type="match status" value="1"/>
</dbReference>
<feature type="domain" description="Acetophenone carboxylase-like C-terminal" evidence="3">
    <location>
        <begin position="497"/>
        <end position="658"/>
    </location>
</feature>
<dbReference type="GO" id="GO:0005829">
    <property type="term" value="C:cytosol"/>
    <property type="evidence" value="ECO:0007669"/>
    <property type="project" value="TreeGrafter"/>
</dbReference>
<evidence type="ECO:0000313" key="4">
    <source>
        <dbReference type="EMBL" id="CAB4965044.1"/>
    </source>
</evidence>
<dbReference type="Pfam" id="PF05378">
    <property type="entry name" value="Hydant_A_N"/>
    <property type="match status" value="1"/>
</dbReference>
<accession>A0A6J7LH53</accession>
<dbReference type="GO" id="GO:0006749">
    <property type="term" value="P:glutathione metabolic process"/>
    <property type="evidence" value="ECO:0007669"/>
    <property type="project" value="TreeGrafter"/>
</dbReference>
<feature type="domain" description="Hydantoinase/oxoprolinase N-terminal" evidence="2">
    <location>
        <begin position="6"/>
        <end position="177"/>
    </location>
</feature>
<dbReference type="SUPFAM" id="SSF53067">
    <property type="entry name" value="Actin-like ATPase domain"/>
    <property type="match status" value="1"/>
</dbReference>
<dbReference type="Pfam" id="PF01968">
    <property type="entry name" value="Hydantoinase_A"/>
    <property type="match status" value="1"/>
</dbReference>
<gene>
    <name evidence="4" type="ORF">UFOPK3772_02598</name>
</gene>
<dbReference type="Pfam" id="PF19278">
    <property type="entry name" value="Hydant_A_C"/>
    <property type="match status" value="1"/>
</dbReference>
<name>A0A6J7LH53_9ZZZZ</name>
<dbReference type="InterPro" id="IPR045079">
    <property type="entry name" value="Oxoprolinase-like"/>
</dbReference>
<dbReference type="PANTHER" id="PTHR11365:SF23">
    <property type="entry name" value="HYPOTHETICAL 5-OXOPROLINASE (EUROFUNG)-RELATED"/>
    <property type="match status" value="1"/>
</dbReference>
<evidence type="ECO:0000259" key="3">
    <source>
        <dbReference type="Pfam" id="PF19278"/>
    </source>
</evidence>
<dbReference type="EMBL" id="CAFBNE010000106">
    <property type="protein sequence ID" value="CAB4965044.1"/>
    <property type="molecule type" value="Genomic_DNA"/>
</dbReference>
<protein>
    <submittedName>
        <fullName evidence="4">Unannotated protein</fullName>
    </submittedName>
</protein>
<dbReference type="GO" id="GO:0017168">
    <property type="term" value="F:5-oxoprolinase (ATP-hydrolyzing) activity"/>
    <property type="evidence" value="ECO:0007669"/>
    <property type="project" value="TreeGrafter"/>
</dbReference>
<dbReference type="InterPro" id="IPR002821">
    <property type="entry name" value="Hydantoinase_A"/>
</dbReference>
<sequence>MSKAILGIDVGGTFTDLVLVLPDGSARIHKVLNVESGALSAVRGACELVEDASAVSTIVHGTTVATNAVLERRGSTTVLVTTTGFRDVLEFQRQDRTDVWDLFWTKTAPLVPRALRMEVDERLSADGAVVRAIDASAAADAVLALVDEASADSVAICFLHAYRNGVHEAMLADAIAKHRPGLHVSQSHKVVAAYREYDRMSTTVLNAYLGPVIAVHTDKIVQALLEAGFTADVLVMQSHGGVVPISAAGGSAAALCLSGPAGGVLAASHVASVAGIGDVICLDMGGTSTDVAMVRAGRPEITYDSNIDGLPSMLPTFRIETVGAGGGSIISVDEGGLIQSGPSSAGAVPGPACYGRGGSKATVTDAWCALGVLLDDGDPNRYLSLDSAAACAVFAPVAARLSTSVEESAWQALRVTTANMSRALRLVSVEQGHDPRDFVLTCYGGAGGLHAAMCADELGMRRVLVPVAPGVFSAYGMVCADVTRHYVRTRIALVERASEVAQPLIDEMRTMAMDEFAEFGFATPPEIRVVVDLRYVGQAHEVQVGIDAGELNSIAIRTAFDEAHAKRFGFCETTTPVEIVNVRLEAVLILPTPELRDESTSGEAPTQKKAYFGAWMDTTFVQRSAIASDAVVLGPAVITESTATTVVPPGWNANRDEMGNLWLNRL</sequence>
<feature type="domain" description="Hydantoinase A/oxoprolinase" evidence="1">
    <location>
        <begin position="199"/>
        <end position="484"/>
    </location>
</feature>
<dbReference type="InterPro" id="IPR043129">
    <property type="entry name" value="ATPase_NBD"/>
</dbReference>
<dbReference type="AlphaFoldDB" id="A0A6J7LH53"/>
<evidence type="ECO:0000259" key="2">
    <source>
        <dbReference type="Pfam" id="PF05378"/>
    </source>
</evidence>
<dbReference type="InterPro" id="IPR049517">
    <property type="entry name" value="ACX-like_C"/>
</dbReference>
<proteinExistence type="predicted"/>
<dbReference type="InterPro" id="IPR008040">
    <property type="entry name" value="Hydant_A_N"/>
</dbReference>